<dbReference type="Pfam" id="PF13949">
    <property type="entry name" value="ALIX_LYPXL_bnd"/>
    <property type="match status" value="1"/>
</dbReference>
<dbReference type="PROSITE" id="PS51180">
    <property type="entry name" value="BRO1"/>
    <property type="match status" value="1"/>
</dbReference>
<name>A0A1B6MA61_9HEMI</name>
<dbReference type="Gene3D" id="1.20.140.50">
    <property type="entry name" value="alix/aip1 like domains"/>
    <property type="match status" value="1"/>
</dbReference>
<dbReference type="Gene3D" id="1.20.120.560">
    <property type="entry name" value="alix/aip1 in complex with the ypdl late domain"/>
    <property type="match status" value="1"/>
</dbReference>
<dbReference type="InterPro" id="IPR025304">
    <property type="entry name" value="ALIX_V_dom"/>
</dbReference>
<dbReference type="GO" id="GO:0005768">
    <property type="term" value="C:endosome"/>
    <property type="evidence" value="ECO:0007669"/>
    <property type="project" value="TreeGrafter"/>
</dbReference>
<dbReference type="Gene3D" id="1.25.40.280">
    <property type="entry name" value="alix/aip1 like domains"/>
    <property type="match status" value="1"/>
</dbReference>
<evidence type="ECO:0000259" key="3">
    <source>
        <dbReference type="PROSITE" id="PS51180"/>
    </source>
</evidence>
<organism evidence="4">
    <name type="scientific">Graphocephala atropunctata</name>
    <dbReference type="NCBI Taxonomy" id="36148"/>
    <lineage>
        <taxon>Eukaryota</taxon>
        <taxon>Metazoa</taxon>
        <taxon>Ecdysozoa</taxon>
        <taxon>Arthropoda</taxon>
        <taxon>Hexapoda</taxon>
        <taxon>Insecta</taxon>
        <taxon>Pterygota</taxon>
        <taxon>Neoptera</taxon>
        <taxon>Paraneoptera</taxon>
        <taxon>Hemiptera</taxon>
        <taxon>Auchenorrhyncha</taxon>
        <taxon>Membracoidea</taxon>
        <taxon>Cicadellidae</taxon>
        <taxon>Cicadellinae</taxon>
        <taxon>Cicadellini</taxon>
        <taxon>Graphocephala</taxon>
    </lineage>
</organism>
<dbReference type="EMBL" id="GEBQ01007152">
    <property type="protein sequence ID" value="JAT32825.1"/>
    <property type="molecule type" value="Transcribed_RNA"/>
</dbReference>
<evidence type="ECO:0000256" key="2">
    <source>
        <dbReference type="SAM" id="MobiDB-lite"/>
    </source>
</evidence>
<dbReference type="EMBL" id="GEBQ01001159">
    <property type="protein sequence ID" value="JAT38818.1"/>
    <property type="molecule type" value="Transcribed_RNA"/>
</dbReference>
<feature type="domain" description="BRO1" evidence="3">
    <location>
        <begin position="3"/>
        <end position="393"/>
    </location>
</feature>
<dbReference type="SMART" id="SM01041">
    <property type="entry name" value="BRO1"/>
    <property type="match status" value="1"/>
</dbReference>
<reference evidence="4" key="1">
    <citation type="submission" date="2015-11" db="EMBL/GenBank/DDBJ databases">
        <title>De novo transcriptome assembly of four potential Pierce s Disease insect vectors from Arizona vineyards.</title>
        <authorList>
            <person name="Tassone E.E."/>
        </authorList>
    </citation>
    <scope>NUCLEOTIDE SEQUENCE</scope>
</reference>
<dbReference type="FunFam" id="1.25.40.280:FF:000001">
    <property type="entry name" value="programmed cell death 6-interacting protein-like isoform X1"/>
    <property type="match status" value="1"/>
</dbReference>
<keyword evidence="1" id="KW-0175">Coiled coil</keyword>
<dbReference type="InterPro" id="IPR004328">
    <property type="entry name" value="BRO1_dom"/>
</dbReference>
<dbReference type="AlphaFoldDB" id="A0A1B6MA61"/>
<dbReference type="PANTHER" id="PTHR23030">
    <property type="entry name" value="PCD6 INTERACTING PROTEIN-RELATED"/>
    <property type="match status" value="1"/>
</dbReference>
<evidence type="ECO:0000313" key="5">
    <source>
        <dbReference type="EMBL" id="JAT38818.1"/>
    </source>
</evidence>
<feature type="compositionally biased region" description="Low complexity" evidence="2">
    <location>
        <begin position="857"/>
        <end position="867"/>
    </location>
</feature>
<feature type="region of interest" description="Disordered" evidence="2">
    <location>
        <begin position="755"/>
        <end position="810"/>
    </location>
</feature>
<feature type="region of interest" description="Disordered" evidence="2">
    <location>
        <begin position="830"/>
        <end position="885"/>
    </location>
</feature>
<accession>A0A1B6MA61</accession>
<dbReference type="CDD" id="cd09235">
    <property type="entry name" value="V_Alix"/>
    <property type="match status" value="1"/>
</dbReference>
<protein>
    <recommendedName>
        <fullName evidence="3">BRO1 domain-containing protein</fullName>
    </recommendedName>
</protein>
<dbReference type="InterPro" id="IPR038499">
    <property type="entry name" value="BRO1_sf"/>
</dbReference>
<feature type="coiled-coil region" evidence="1">
    <location>
        <begin position="554"/>
        <end position="581"/>
    </location>
</feature>
<evidence type="ECO:0000313" key="4">
    <source>
        <dbReference type="EMBL" id="JAT32825.1"/>
    </source>
</evidence>
<evidence type="ECO:0000256" key="1">
    <source>
        <dbReference type="SAM" id="Coils"/>
    </source>
</evidence>
<feature type="compositionally biased region" description="Basic and acidic residues" evidence="2">
    <location>
        <begin position="765"/>
        <end position="788"/>
    </location>
</feature>
<sequence length="885" mass="97663">MADLLVVPLKKPNEVDIVQPLKNTINIIYSTSQKVEDYSEQVNDLSRLRSNAVWKSYEKYESSLEVIYSYYDQIVALESKIPPGELQIPFKWKDAFSKGSGIFGGKTSLTISQLGYERVSVLFNIAALQSSVAAAQSVDTDESLKLAAKLLQQSAGIFSHLKSNVMAALQQDPTPDLNPDTLAALSALMLAQAQEIFVHKAIHDNMKEAITAKLASQAYELYAEAMKLMQKENVRQLWDREWLPTVAGKQALFYGMAEYYQSLVCRSNKTVGEEIARLKSCLEYLKTAQLQSGKPNLGVDLVAKAQRHLAEAIKDNDFIYHERIPDIKTLQTVGRAVLAKAVPVSSRLSSSNRDLFEQLVPLAVHQAMTAYDNRKSELVNSEVGKLRDATQLLNSVLASLNLPAALEDDSGQALPRSLMDKSTAVQNLGGVGAINTMIRELPELLTRNREILDETERLLNDEKQSDDQLREQFKERWKRIPSAKLTETFRSNALKYRSIIDNATQADRSVRDKYEAHKRGMELLSEGPAVMAASVPHGGGGGTMVNNTSSVARLRALLEQVETMKAERDAIECELKSATVDMKETFLAALHDGNVKEHALSVETLGRAYGPLQHQVKDSLGKQEGLMADIQKTNSEFVSERSGQGHAAQRREAVMKELAAAHDAFMELLSNLREGTKFYNDLTQILIAFQNKVSDFCFARKTEKEELMKDLTRGLGAVAQAVAPNLPQHHGGVGGMTSAVLTGVFQSGLTTLSSYLQPGGGKTSPKTEAKLSEAGKTESQSDLRREPPQRPIPPTAAPAGAGYSGGLPYPMQPQNMPIPYAVPPQTPYPQYPVPQMPQGYYTLPFPSGGYQPPPQQYPGYQQQYPQYPGYPQPGQQPPQQNPPWQ</sequence>
<dbReference type="CDD" id="cd09240">
    <property type="entry name" value="BRO1_Alix"/>
    <property type="match status" value="1"/>
</dbReference>
<proteinExistence type="predicted"/>
<feature type="compositionally biased region" description="Low complexity" evidence="2">
    <location>
        <begin position="797"/>
        <end position="809"/>
    </location>
</feature>
<feature type="compositionally biased region" description="Pro residues" evidence="2">
    <location>
        <begin position="868"/>
        <end position="885"/>
    </location>
</feature>
<gene>
    <name evidence="4" type="ORF">g.43784</name>
    <name evidence="5" type="ORF">g.43792</name>
</gene>
<dbReference type="GO" id="GO:0000281">
    <property type="term" value="P:mitotic cytokinesis"/>
    <property type="evidence" value="ECO:0007669"/>
    <property type="project" value="TreeGrafter"/>
</dbReference>
<dbReference type="Pfam" id="PF03097">
    <property type="entry name" value="BRO1"/>
    <property type="match status" value="1"/>
</dbReference>
<dbReference type="PANTHER" id="PTHR23030:SF39">
    <property type="entry name" value="PROGRAMMED CELL DEATH 6-INTERACTING PROTEIN"/>
    <property type="match status" value="1"/>
</dbReference>